<sequence>MESIIKMSRDYSPSHRERGTHIVPRFGSCRLKPFLPKKRGKSFELCFGSQPQRGIRHPLPRFLRQVWSGRGSSAPP</sequence>
<name>A0AAV4TRC9_CAEEX</name>
<dbReference type="EMBL" id="BPLR01011743">
    <property type="protein sequence ID" value="GIY48700.1"/>
    <property type="molecule type" value="Genomic_DNA"/>
</dbReference>
<dbReference type="AlphaFoldDB" id="A0AAV4TRC9"/>
<comment type="caution">
    <text evidence="1">The sequence shown here is derived from an EMBL/GenBank/DDBJ whole genome shotgun (WGS) entry which is preliminary data.</text>
</comment>
<evidence type="ECO:0000313" key="1">
    <source>
        <dbReference type="EMBL" id="GIY48700.1"/>
    </source>
</evidence>
<keyword evidence="2" id="KW-1185">Reference proteome</keyword>
<proteinExistence type="predicted"/>
<accession>A0AAV4TRC9</accession>
<protein>
    <submittedName>
        <fullName evidence="1">Uncharacterized protein</fullName>
    </submittedName>
</protein>
<dbReference type="Proteomes" id="UP001054945">
    <property type="component" value="Unassembled WGS sequence"/>
</dbReference>
<evidence type="ECO:0000313" key="2">
    <source>
        <dbReference type="Proteomes" id="UP001054945"/>
    </source>
</evidence>
<gene>
    <name evidence="1" type="ORF">CEXT_81691</name>
</gene>
<reference evidence="1 2" key="1">
    <citation type="submission" date="2021-06" db="EMBL/GenBank/DDBJ databases">
        <title>Caerostris extrusa draft genome.</title>
        <authorList>
            <person name="Kono N."/>
            <person name="Arakawa K."/>
        </authorList>
    </citation>
    <scope>NUCLEOTIDE SEQUENCE [LARGE SCALE GENOMIC DNA]</scope>
</reference>
<organism evidence="1 2">
    <name type="scientific">Caerostris extrusa</name>
    <name type="common">Bark spider</name>
    <name type="synonym">Caerostris bankana</name>
    <dbReference type="NCBI Taxonomy" id="172846"/>
    <lineage>
        <taxon>Eukaryota</taxon>
        <taxon>Metazoa</taxon>
        <taxon>Ecdysozoa</taxon>
        <taxon>Arthropoda</taxon>
        <taxon>Chelicerata</taxon>
        <taxon>Arachnida</taxon>
        <taxon>Araneae</taxon>
        <taxon>Araneomorphae</taxon>
        <taxon>Entelegynae</taxon>
        <taxon>Araneoidea</taxon>
        <taxon>Araneidae</taxon>
        <taxon>Caerostris</taxon>
    </lineage>
</organism>